<dbReference type="PANTHER" id="PTHR23151:SF90">
    <property type="entry name" value="DIHYDROLIPOYLLYSINE-RESIDUE ACETYLTRANSFERASE COMPONENT OF PYRUVATE DEHYDROGENASE COMPLEX, MITOCHONDRIAL-RELATED"/>
    <property type="match status" value="1"/>
</dbReference>
<keyword evidence="4" id="KW-0012">Acyltransferase</keyword>
<dbReference type="RefSeq" id="WP_345633957.1">
    <property type="nucleotide sequence ID" value="NZ_BAABJQ010000017.1"/>
</dbReference>
<feature type="domain" description="Peripheral subunit-binding (PSBD)" evidence="7">
    <location>
        <begin position="129"/>
        <end position="166"/>
    </location>
</feature>
<evidence type="ECO:0000256" key="3">
    <source>
        <dbReference type="ARBA" id="ARBA00022823"/>
    </source>
</evidence>
<evidence type="ECO:0000256" key="1">
    <source>
        <dbReference type="ARBA" id="ARBA00001938"/>
    </source>
</evidence>
<accession>A0ABP9SB18</accession>
<dbReference type="PANTHER" id="PTHR23151">
    <property type="entry name" value="DIHYDROLIPOAMIDE ACETYL/SUCCINYL-TRANSFERASE-RELATED"/>
    <property type="match status" value="1"/>
</dbReference>
<feature type="compositionally biased region" description="Basic and acidic residues" evidence="5">
    <location>
        <begin position="120"/>
        <end position="129"/>
    </location>
</feature>
<sequence length="423" mass="43964">MIDIRMPRLSDTMTEGAITTWHKQPGDPIAPGDVLVDIETDKAVMQHEAYEAGTLAEILVPEGRSAPIGAPIARLDDGGGEATNRPADSREPAVPHAPATGGATTGRAPTGRAPRAPRGAPEDRGERRAATPLVRKLARERGIDLAGVAGTGPGGRIVRADLDALPDQSPPGPTPAGASAVTASAAPDQDPRGPRAVPFDAVRQSIAARLTGSATTIPTFTATASARVDDLLALRTQINSAYRGTGTKVSVNDLIVRAVALALRAHPGINASYSPDGRGQTLIHDRVHIGVAVASPAGLVVPVVRDADGASVTAISATTRELVDKAAHRTLTTDEMRHGTFTISNLGMYGIEHFDAIINPPQAAILAVGSTRAELTLAGSDVVTSTRMRYTLTADHRVIDGALAARFLATLTDLFEHPLRLVA</sequence>
<proteinExistence type="inferred from homology"/>
<keyword evidence="3 4" id="KW-0450">Lipoyl</keyword>
<dbReference type="EMBL" id="BAABJQ010000017">
    <property type="protein sequence ID" value="GAA5192619.1"/>
    <property type="molecule type" value="Genomic_DNA"/>
</dbReference>
<dbReference type="SUPFAM" id="SSF47005">
    <property type="entry name" value="Peripheral subunit-binding domain of 2-oxo acid dehydrogenase complex"/>
    <property type="match status" value="1"/>
</dbReference>
<dbReference type="Pfam" id="PF02817">
    <property type="entry name" value="E3_binding"/>
    <property type="match status" value="1"/>
</dbReference>
<dbReference type="PROSITE" id="PS51826">
    <property type="entry name" value="PSBD"/>
    <property type="match status" value="1"/>
</dbReference>
<evidence type="ECO:0000259" key="7">
    <source>
        <dbReference type="PROSITE" id="PS51826"/>
    </source>
</evidence>
<evidence type="ECO:0000313" key="8">
    <source>
        <dbReference type="EMBL" id="GAA5192619.1"/>
    </source>
</evidence>
<dbReference type="Pfam" id="PF00198">
    <property type="entry name" value="2-oxoacid_dh"/>
    <property type="match status" value="1"/>
</dbReference>
<evidence type="ECO:0000256" key="2">
    <source>
        <dbReference type="ARBA" id="ARBA00007317"/>
    </source>
</evidence>
<dbReference type="InterPro" id="IPR011053">
    <property type="entry name" value="Single_hybrid_motif"/>
</dbReference>
<feature type="compositionally biased region" description="Low complexity" evidence="5">
    <location>
        <begin position="175"/>
        <end position="187"/>
    </location>
</feature>
<dbReference type="PROSITE" id="PS50968">
    <property type="entry name" value="BIOTINYL_LIPOYL"/>
    <property type="match status" value="1"/>
</dbReference>
<gene>
    <name evidence="8" type="ORF">GCM10023322_52650</name>
</gene>
<keyword evidence="4" id="KW-0808">Transferase</keyword>
<dbReference type="InterPro" id="IPR023213">
    <property type="entry name" value="CAT-like_dom_sf"/>
</dbReference>
<keyword evidence="9" id="KW-1185">Reference proteome</keyword>
<comment type="caution">
    <text evidence="8">The sequence shown here is derived from an EMBL/GenBank/DDBJ whole genome shotgun (WGS) entry which is preliminary data.</text>
</comment>
<evidence type="ECO:0000259" key="6">
    <source>
        <dbReference type="PROSITE" id="PS50968"/>
    </source>
</evidence>
<dbReference type="InterPro" id="IPR001078">
    <property type="entry name" value="2-oxoacid_DH_actylTfrase"/>
</dbReference>
<protein>
    <recommendedName>
        <fullName evidence="4">Dihydrolipoamide acetyltransferase component of pyruvate dehydrogenase complex</fullName>
        <ecNumber evidence="4">2.3.1.-</ecNumber>
    </recommendedName>
</protein>
<dbReference type="InterPro" id="IPR000089">
    <property type="entry name" value="Biotin_lipoyl"/>
</dbReference>
<evidence type="ECO:0000313" key="9">
    <source>
        <dbReference type="Proteomes" id="UP001501570"/>
    </source>
</evidence>
<evidence type="ECO:0000256" key="4">
    <source>
        <dbReference type="RuleBase" id="RU003423"/>
    </source>
</evidence>
<dbReference type="Gene3D" id="3.30.559.10">
    <property type="entry name" value="Chloramphenicol acetyltransferase-like domain"/>
    <property type="match status" value="1"/>
</dbReference>
<feature type="compositionally biased region" description="Low complexity" evidence="5">
    <location>
        <begin position="97"/>
        <end position="119"/>
    </location>
</feature>
<feature type="region of interest" description="Disordered" evidence="5">
    <location>
        <begin position="162"/>
        <end position="195"/>
    </location>
</feature>
<dbReference type="Pfam" id="PF00364">
    <property type="entry name" value="Biotin_lipoyl"/>
    <property type="match status" value="1"/>
</dbReference>
<dbReference type="Proteomes" id="UP001501570">
    <property type="component" value="Unassembled WGS sequence"/>
</dbReference>
<dbReference type="InterPro" id="IPR036625">
    <property type="entry name" value="E3-bd_dom_sf"/>
</dbReference>
<dbReference type="CDD" id="cd06849">
    <property type="entry name" value="lipoyl_domain"/>
    <property type="match status" value="1"/>
</dbReference>
<dbReference type="SUPFAM" id="SSF52777">
    <property type="entry name" value="CoA-dependent acyltransferases"/>
    <property type="match status" value="1"/>
</dbReference>
<comment type="similarity">
    <text evidence="2 4">Belongs to the 2-oxoacid dehydrogenase family.</text>
</comment>
<reference evidence="9" key="1">
    <citation type="journal article" date="2019" name="Int. J. Syst. Evol. Microbiol.">
        <title>The Global Catalogue of Microorganisms (GCM) 10K type strain sequencing project: providing services to taxonomists for standard genome sequencing and annotation.</title>
        <authorList>
            <consortium name="The Broad Institute Genomics Platform"/>
            <consortium name="The Broad Institute Genome Sequencing Center for Infectious Disease"/>
            <person name="Wu L."/>
            <person name="Ma J."/>
        </authorList>
    </citation>
    <scope>NUCLEOTIDE SEQUENCE [LARGE SCALE GENOMIC DNA]</scope>
    <source>
        <strain evidence="9">JCM 18304</strain>
    </source>
</reference>
<dbReference type="InterPro" id="IPR045257">
    <property type="entry name" value="E2/Pdx1"/>
</dbReference>
<dbReference type="EC" id="2.3.1.-" evidence="4"/>
<comment type="cofactor">
    <cofactor evidence="1 4">
        <name>(R)-lipoate</name>
        <dbReference type="ChEBI" id="CHEBI:83088"/>
    </cofactor>
</comment>
<organism evidence="8 9">
    <name type="scientific">Rugosimonospora acidiphila</name>
    <dbReference type="NCBI Taxonomy" id="556531"/>
    <lineage>
        <taxon>Bacteria</taxon>
        <taxon>Bacillati</taxon>
        <taxon>Actinomycetota</taxon>
        <taxon>Actinomycetes</taxon>
        <taxon>Micromonosporales</taxon>
        <taxon>Micromonosporaceae</taxon>
        <taxon>Rugosimonospora</taxon>
    </lineage>
</organism>
<evidence type="ECO:0000256" key="5">
    <source>
        <dbReference type="SAM" id="MobiDB-lite"/>
    </source>
</evidence>
<dbReference type="Gene3D" id="2.40.50.100">
    <property type="match status" value="1"/>
</dbReference>
<feature type="region of interest" description="Disordered" evidence="5">
    <location>
        <begin position="69"/>
        <end position="130"/>
    </location>
</feature>
<dbReference type="Gene3D" id="4.10.320.10">
    <property type="entry name" value="E3-binding domain"/>
    <property type="match status" value="1"/>
</dbReference>
<dbReference type="SUPFAM" id="SSF51230">
    <property type="entry name" value="Single hybrid motif"/>
    <property type="match status" value="1"/>
</dbReference>
<feature type="domain" description="Lipoyl-binding" evidence="6">
    <location>
        <begin position="1"/>
        <end position="76"/>
    </location>
</feature>
<name>A0ABP9SB18_9ACTN</name>
<dbReference type="InterPro" id="IPR004167">
    <property type="entry name" value="PSBD"/>
</dbReference>